<evidence type="ECO:0000313" key="1">
    <source>
        <dbReference type="EMBL" id="CAN66078.1"/>
    </source>
</evidence>
<reference evidence="1" key="1">
    <citation type="journal article" date="2007" name="PLoS ONE">
        <title>The first genome sequence of an elite grapevine cultivar (Pinot noir Vitis vinifera L.): coping with a highly heterozygous genome.</title>
        <authorList>
            <person name="Velasco R."/>
            <person name="Zharkikh A."/>
            <person name="Troggio M."/>
            <person name="Cartwright D.A."/>
            <person name="Cestaro A."/>
            <person name="Pruss D."/>
            <person name="Pindo M."/>
            <person name="FitzGerald L.M."/>
            <person name="Vezzulli S."/>
            <person name="Reid J."/>
            <person name="Malacarne G."/>
            <person name="Iliev D."/>
            <person name="Coppola G."/>
            <person name="Wardell B."/>
            <person name="Micheletti D."/>
            <person name="Macalma T."/>
            <person name="Facci M."/>
            <person name="Mitchell J.T."/>
            <person name="Perazzolli M."/>
            <person name="Eldredge G."/>
            <person name="Gatto P."/>
            <person name="Oyzerski R."/>
            <person name="Moretto M."/>
            <person name="Gutin N."/>
            <person name="Stefanini M."/>
            <person name="Chen Y."/>
            <person name="Segala C."/>
            <person name="Davenport C."/>
            <person name="Dematte L."/>
            <person name="Mraz A."/>
            <person name="Battilana J."/>
            <person name="Stormo K."/>
            <person name="Costa F."/>
            <person name="Tao Q."/>
            <person name="Si-Ammour A."/>
            <person name="Harkins T."/>
            <person name="Lackey A."/>
            <person name="Perbost C."/>
            <person name="Taillon B."/>
            <person name="Stella A."/>
            <person name="Solovyev V."/>
            <person name="Fawcett J.A."/>
            <person name="Sterck L."/>
            <person name="Vandepoele K."/>
            <person name="Grando S.M."/>
            <person name="Toppo S."/>
            <person name="Moser C."/>
            <person name="Lanchbury J."/>
            <person name="Bogden R."/>
            <person name="Skolnick M."/>
            <person name="Sgaramella V."/>
            <person name="Bhatnagar S.K."/>
            <person name="Fontana P."/>
            <person name="Gutin A."/>
            <person name="Van de Peer Y."/>
            <person name="Salamini F."/>
            <person name="Viola R."/>
        </authorList>
    </citation>
    <scope>NUCLEOTIDE SEQUENCE</scope>
</reference>
<proteinExistence type="predicted"/>
<dbReference type="AlphaFoldDB" id="A5BW44"/>
<accession>A5BW44</accession>
<organism evidence="1">
    <name type="scientific">Vitis vinifera</name>
    <name type="common">Grape</name>
    <dbReference type="NCBI Taxonomy" id="29760"/>
    <lineage>
        <taxon>Eukaryota</taxon>
        <taxon>Viridiplantae</taxon>
        <taxon>Streptophyta</taxon>
        <taxon>Embryophyta</taxon>
        <taxon>Tracheophyta</taxon>
        <taxon>Spermatophyta</taxon>
        <taxon>Magnoliopsida</taxon>
        <taxon>eudicotyledons</taxon>
        <taxon>Gunneridae</taxon>
        <taxon>Pentapetalae</taxon>
        <taxon>rosids</taxon>
        <taxon>Vitales</taxon>
        <taxon>Vitaceae</taxon>
        <taxon>Viteae</taxon>
        <taxon>Vitis</taxon>
    </lineage>
</organism>
<protein>
    <submittedName>
        <fullName evidence="1">Uncharacterized protein</fullName>
    </submittedName>
</protein>
<dbReference type="ExpressionAtlas" id="A5BW44">
    <property type="expression patterns" value="baseline and differential"/>
</dbReference>
<gene>
    <name evidence="1" type="ORF">VITISV_024289</name>
</gene>
<dbReference type="EMBL" id="AM473306">
    <property type="protein sequence ID" value="CAN66078.1"/>
    <property type="molecule type" value="Genomic_DNA"/>
</dbReference>
<sequence length="144" mass="16112">MLAEDALRVNAIRGSGHTYPGKLKRLLSHPAVRYPDAIRINSIRISQEDTRRALLFGFPLVEAQNTREHHTSDDSISYPDMLSGSLTNVSKPCYNSRSAALRWCVRTSFAHCIPDLLMANDFKVSVLHVSELSIALPWIPKNSP</sequence>
<name>A5BW44_VITVI</name>